<dbReference type="EMBL" id="SRSD01000010">
    <property type="protein sequence ID" value="KAA0888794.1"/>
    <property type="molecule type" value="Genomic_DNA"/>
</dbReference>
<dbReference type="RefSeq" id="WP_149309147.1">
    <property type="nucleotide sequence ID" value="NZ_SRSD01000010.1"/>
</dbReference>
<keyword evidence="5" id="KW-1185">Reference proteome</keyword>
<keyword evidence="3" id="KW-0411">Iron-sulfur</keyword>
<dbReference type="SUPFAM" id="SSF102114">
    <property type="entry name" value="Radical SAM enzymes"/>
    <property type="match status" value="1"/>
</dbReference>
<reference evidence="4 5" key="1">
    <citation type="submission" date="2019-04" db="EMBL/GenBank/DDBJ databases">
        <title>Geobacter ruber sp. nov., ferric-reducing bacteria isolated from paddy soil.</title>
        <authorList>
            <person name="Xu Z."/>
            <person name="Masuda Y."/>
            <person name="Itoh H."/>
            <person name="Senoo K."/>
        </authorList>
    </citation>
    <scope>NUCLEOTIDE SEQUENCE [LARGE SCALE GENOMIC DNA]</scope>
    <source>
        <strain evidence="4 5">Red88</strain>
    </source>
</reference>
<dbReference type="SFLD" id="SFLDS00029">
    <property type="entry name" value="Radical_SAM"/>
    <property type="match status" value="1"/>
</dbReference>
<dbReference type="AlphaFoldDB" id="A0A5A9X7M4"/>
<evidence type="ECO:0000256" key="2">
    <source>
        <dbReference type="ARBA" id="ARBA00023004"/>
    </source>
</evidence>
<name>A0A5A9X7M4_9BACT</name>
<evidence type="ECO:0000256" key="1">
    <source>
        <dbReference type="ARBA" id="ARBA00022723"/>
    </source>
</evidence>
<keyword evidence="2" id="KW-0408">Iron</keyword>
<dbReference type="OrthoDB" id="9785699at2"/>
<dbReference type="GO" id="GO:0046872">
    <property type="term" value="F:metal ion binding"/>
    <property type="evidence" value="ECO:0007669"/>
    <property type="project" value="UniProtKB-KW"/>
</dbReference>
<dbReference type="InterPro" id="IPR007197">
    <property type="entry name" value="rSAM"/>
</dbReference>
<dbReference type="InterPro" id="IPR040086">
    <property type="entry name" value="MJ0683-like"/>
</dbReference>
<dbReference type="GO" id="GO:0051536">
    <property type="term" value="F:iron-sulfur cluster binding"/>
    <property type="evidence" value="ECO:0007669"/>
    <property type="project" value="UniProtKB-KW"/>
</dbReference>
<evidence type="ECO:0000313" key="5">
    <source>
        <dbReference type="Proteomes" id="UP000324298"/>
    </source>
</evidence>
<gene>
    <name evidence="4" type="ORF">ET418_15555</name>
</gene>
<organism evidence="4 5">
    <name type="scientific">Oryzomonas rubra</name>
    <dbReference type="NCBI Taxonomy" id="2509454"/>
    <lineage>
        <taxon>Bacteria</taxon>
        <taxon>Pseudomonadati</taxon>
        <taxon>Thermodesulfobacteriota</taxon>
        <taxon>Desulfuromonadia</taxon>
        <taxon>Geobacterales</taxon>
        <taxon>Geobacteraceae</taxon>
        <taxon>Oryzomonas</taxon>
    </lineage>
</organism>
<dbReference type="PANTHER" id="PTHR43432:SF6">
    <property type="entry name" value="RADICAL SAM CORE DOMAIN-CONTAINING PROTEIN"/>
    <property type="match status" value="1"/>
</dbReference>
<sequence length="255" mass="28857">MFDTNRHGFGAKEWSEHSVNIQIGCANACIYCYAAHNANRFNLRPRSEWAMEEFTKRSAMTSYPARDGVVMFPSSHDITPFNVNEYIRVARLILSRGNRLLIVSKPRLDCIREVISKLAEWKSQIMLRFTIGSMNSDTCAFWEPGAPSPQERISCLQEAYSEGFRTSVSIEPMLGGINAAISVVDAAAPFVTDTIWIGKMNKARLRVPAEYAYAVDSIVMLQGDERIMALHRRYSDCPVIRWKDSIKEVVARHGN</sequence>
<comment type="caution">
    <text evidence="4">The sequence shown here is derived from an EMBL/GenBank/DDBJ whole genome shotgun (WGS) entry which is preliminary data.</text>
</comment>
<protein>
    <recommendedName>
        <fullName evidence="6">Radical SAM protein</fullName>
    </recommendedName>
</protein>
<evidence type="ECO:0000256" key="3">
    <source>
        <dbReference type="ARBA" id="ARBA00023014"/>
    </source>
</evidence>
<evidence type="ECO:0000313" key="4">
    <source>
        <dbReference type="EMBL" id="KAA0888794.1"/>
    </source>
</evidence>
<dbReference type="Gene3D" id="3.80.30.30">
    <property type="match status" value="1"/>
</dbReference>
<evidence type="ECO:0008006" key="6">
    <source>
        <dbReference type="Google" id="ProtNLM"/>
    </source>
</evidence>
<keyword evidence="1" id="KW-0479">Metal-binding</keyword>
<proteinExistence type="predicted"/>
<dbReference type="PANTHER" id="PTHR43432">
    <property type="entry name" value="SLR0285 PROTEIN"/>
    <property type="match status" value="1"/>
</dbReference>
<dbReference type="GO" id="GO:0003824">
    <property type="term" value="F:catalytic activity"/>
    <property type="evidence" value="ECO:0007669"/>
    <property type="project" value="InterPro"/>
</dbReference>
<dbReference type="Proteomes" id="UP000324298">
    <property type="component" value="Unassembled WGS sequence"/>
</dbReference>
<dbReference type="InterPro" id="IPR058240">
    <property type="entry name" value="rSAM_sf"/>
</dbReference>
<accession>A0A5A9X7M4</accession>